<name>A0A0M4BTX3_CONMJ</name>
<evidence type="ECO:0000259" key="1">
    <source>
        <dbReference type="Pfam" id="PF22917"/>
    </source>
</evidence>
<dbReference type="GO" id="GO:0047568">
    <property type="term" value="F:3-oxo-5-beta-steroid 4-dehydrogenase activity"/>
    <property type="evidence" value="ECO:0007669"/>
    <property type="project" value="UniProtKB-EC"/>
</dbReference>
<dbReference type="Pfam" id="PF22917">
    <property type="entry name" value="PRISE"/>
    <property type="match status" value="1"/>
</dbReference>
<proteinExistence type="evidence at transcript level"/>
<dbReference type="SUPFAM" id="SSF51735">
    <property type="entry name" value="NAD(P)-binding Rossmann-fold domains"/>
    <property type="match status" value="1"/>
</dbReference>
<dbReference type="CDD" id="cd08948">
    <property type="entry name" value="5beta-POR_like_SDR_a"/>
    <property type="match status" value="1"/>
</dbReference>
<dbReference type="EMBL" id="KR817907">
    <property type="protein sequence ID" value="ALB78112.1"/>
    <property type="molecule type" value="mRNA"/>
</dbReference>
<feature type="domain" description="PRISE-like Rossmann-fold" evidence="1">
    <location>
        <begin position="103"/>
        <end position="398"/>
    </location>
</feature>
<protein>
    <submittedName>
        <fullName evidence="2">Putative progesterone 5-beta-reductase</fullName>
        <ecNumber evidence="2">1.3.99.6</ecNumber>
    </submittedName>
</protein>
<evidence type="ECO:0000313" key="2">
    <source>
        <dbReference type="EMBL" id="ALB78112.1"/>
    </source>
</evidence>
<dbReference type="EC" id="1.3.99.6" evidence="2"/>
<dbReference type="AlphaFoldDB" id="A0A0M4BTX3"/>
<reference evidence="2" key="1">
    <citation type="submission" date="2015-05" db="EMBL/GenBank/DDBJ databases">
        <title>Progesterone 5-beta-reductases.</title>
        <authorList>
            <person name="Fischer G."/>
            <person name="Mueller-Uri F."/>
            <person name="Kreis W."/>
        </authorList>
    </citation>
    <scope>NUCLEOTIDE SEQUENCE</scope>
    <source>
        <tissue evidence="2">Mature leaf</tissue>
    </source>
</reference>
<dbReference type="InterPro" id="IPR055222">
    <property type="entry name" value="PRISE-like_Rossmann-fold"/>
</dbReference>
<organism evidence="2">
    <name type="scientific">Convallaria majalis</name>
    <name type="common">Lily of the valley</name>
    <dbReference type="NCBI Taxonomy" id="32189"/>
    <lineage>
        <taxon>Eukaryota</taxon>
        <taxon>Viridiplantae</taxon>
        <taxon>Streptophyta</taxon>
        <taxon>Embryophyta</taxon>
        <taxon>Tracheophyta</taxon>
        <taxon>Spermatophyta</taxon>
        <taxon>Magnoliopsida</taxon>
        <taxon>Liliopsida</taxon>
        <taxon>Asparagales</taxon>
        <taxon>Asparagaceae</taxon>
        <taxon>Nolinoideae</taxon>
        <taxon>Convallaria</taxon>
    </lineage>
</organism>
<sequence>MRWWWAGAVGAARKKIDDGPPAAPKFQSVGLIIGDIGLVGNSLAEILPLSDTPGGPWKVYGVSRGPKPPPSDPPTFGSFDHVACDVSNLDRTLEKLSPLAADVTHLFYVGDDEESDPTANSSMFRNVLEAVLPSAPNLQHICLLTGLEHYLGPLEAWGKIPAHDPPFREDLPRLDAPNYCYDLEDVLLESVKDEWGGRGTWFGPPAPPHSIFGFSTKCSMNLIGTLCVYASICRKEKVPMRYGPGNRVQWEGFSEASDADLVAEHQIWAAVDPYAKNEAFNCNNGDVFKWKHMWKVLAEQFGVEFVGYEGEDGERARLADAMKGKEEVWEEIVRENELVPTKLEVVGNWEFVDTMLNAEDSYLSSMNKSKEHGFLGFRNSVSSFISWIDKAKAFKIVP</sequence>
<dbReference type="PANTHER" id="PTHR32487">
    <property type="entry name" value="3-OXO-DELTA(4,5)-STEROID 5-BETA-REDUCTASE"/>
    <property type="match status" value="1"/>
</dbReference>
<dbReference type="Gene3D" id="3.40.50.720">
    <property type="entry name" value="NAD(P)-binding Rossmann-like Domain"/>
    <property type="match status" value="1"/>
</dbReference>
<accession>A0A0M4BTX3</accession>
<dbReference type="InterPro" id="IPR036291">
    <property type="entry name" value="NAD(P)-bd_dom_sf"/>
</dbReference>
<dbReference type="PANTHER" id="PTHR32487:SF0">
    <property type="entry name" value="3-OXO-DELTA(4,5)-STEROID 5-BETA-REDUCTASE"/>
    <property type="match status" value="1"/>
</dbReference>
<keyword evidence="2" id="KW-0560">Oxidoreductase</keyword>